<comment type="caution">
    <text evidence="1">The sequence shown here is derived from an EMBL/GenBank/DDBJ whole genome shotgun (WGS) entry which is preliminary data.</text>
</comment>
<organism evidence="1 2">
    <name type="scientific">Sphagnum jensenii</name>
    <dbReference type="NCBI Taxonomy" id="128206"/>
    <lineage>
        <taxon>Eukaryota</taxon>
        <taxon>Viridiplantae</taxon>
        <taxon>Streptophyta</taxon>
        <taxon>Embryophyta</taxon>
        <taxon>Bryophyta</taxon>
        <taxon>Sphagnophytina</taxon>
        <taxon>Sphagnopsida</taxon>
        <taxon>Sphagnales</taxon>
        <taxon>Sphagnaceae</taxon>
        <taxon>Sphagnum</taxon>
    </lineage>
</organism>
<reference evidence="1" key="1">
    <citation type="submission" date="2024-02" db="EMBL/GenBank/DDBJ databases">
        <authorList>
            <consortium name="ELIXIR-Norway"/>
            <consortium name="Elixir Norway"/>
        </authorList>
    </citation>
    <scope>NUCLEOTIDE SEQUENCE</scope>
</reference>
<evidence type="ECO:0000313" key="2">
    <source>
        <dbReference type="Proteomes" id="UP001497444"/>
    </source>
</evidence>
<dbReference type="Proteomes" id="UP001497444">
    <property type="component" value="Unassembled WGS sequence"/>
</dbReference>
<gene>
    <name evidence="1" type="ORF">CSSPJE1EN1_LOCUS25498</name>
</gene>
<evidence type="ECO:0000313" key="1">
    <source>
        <dbReference type="EMBL" id="CAK9250120.1"/>
    </source>
</evidence>
<dbReference type="EMBL" id="CAXAQS010000116">
    <property type="protein sequence ID" value="CAK9250120.1"/>
    <property type="molecule type" value="Genomic_DNA"/>
</dbReference>
<proteinExistence type="predicted"/>
<name>A0ABP0V9E1_9BRYO</name>
<keyword evidence="2" id="KW-1185">Reference proteome</keyword>
<protein>
    <submittedName>
        <fullName evidence="1">Uncharacterized protein</fullName>
    </submittedName>
</protein>
<sequence>MLHGSFIEKLKRPGEREATWCIPFVPNLLIEALDEGDHAGSVRWIPGVVVTSFGNVAKERNVPEGQRGLPLPFPWVPREILNKPSFKDPVVGRLLARSPQVLGNFESRPGSLLR</sequence>
<accession>A0ABP0V9E1</accession>